<accession>A0A3Q0IX33</accession>
<feature type="region of interest" description="Disordered" evidence="3">
    <location>
        <begin position="1"/>
        <end position="71"/>
    </location>
</feature>
<proteinExistence type="inferred from homology"/>
<evidence type="ECO:0000313" key="6">
    <source>
        <dbReference type="RefSeq" id="XP_026680801.1"/>
    </source>
</evidence>
<dbReference type="CTD" id="34516"/>
<evidence type="ECO:0000256" key="2">
    <source>
        <dbReference type="ARBA" id="ARBA00020000"/>
    </source>
</evidence>
<name>A0A3Q0IX33_DIACI</name>
<dbReference type="RefSeq" id="XP_026680801.1">
    <property type="nucleotide sequence ID" value="XM_026825000.1"/>
</dbReference>
<protein>
    <recommendedName>
        <fullName evidence="2">Vacuolar protein sorting-associated protein 72 homolog</fullName>
    </recommendedName>
</protein>
<dbReference type="AlphaFoldDB" id="A0A3Q0IX33"/>
<dbReference type="Pfam" id="PF05764">
    <property type="entry name" value="YL1"/>
    <property type="match status" value="1"/>
</dbReference>
<feature type="compositionally biased region" description="Basic and acidic residues" evidence="3">
    <location>
        <begin position="7"/>
        <end position="16"/>
    </location>
</feature>
<evidence type="ECO:0000256" key="3">
    <source>
        <dbReference type="SAM" id="MobiDB-lite"/>
    </source>
</evidence>
<gene>
    <name evidence="6" type="primary">LOC103511142</name>
</gene>
<sequence length="287" mass="33359">MLIPTTNEKDKVEKKPKPPKKKVKSTVSNAELERKSIRHSTAAKSAETLKRAKQQSELHKKRKRKRELEGTEEWVMPTQEELLEEAKLTEKENKKWVESFLKMEMEKQKRNKIVKKKYTGPTITYYSTTMPLIEVLDDAISVDKNKSDEVAAYKRGVHSRTFITFSSDETFNQIFPQKKYKSYPEKKKCCITKCETNYLDPVTNLPYLNAHVFKTIRESWAIHLEQHGDRSRPEVQAWLDYRQKLKDSKLKQVPSLSTPLTLHPQYLTSLQSSLQNIHTGSTNASSS</sequence>
<dbReference type="InterPro" id="IPR013272">
    <property type="entry name" value="Vps72/YL1_C"/>
</dbReference>
<dbReference type="Pfam" id="PF08265">
    <property type="entry name" value="YL1_C"/>
    <property type="match status" value="1"/>
</dbReference>
<comment type="similarity">
    <text evidence="1">Belongs to the VPS72/YL1 family.</text>
</comment>
<organism evidence="5 6">
    <name type="scientific">Diaphorina citri</name>
    <name type="common">Asian citrus psyllid</name>
    <dbReference type="NCBI Taxonomy" id="121845"/>
    <lineage>
        <taxon>Eukaryota</taxon>
        <taxon>Metazoa</taxon>
        <taxon>Ecdysozoa</taxon>
        <taxon>Arthropoda</taxon>
        <taxon>Hexapoda</taxon>
        <taxon>Insecta</taxon>
        <taxon>Pterygota</taxon>
        <taxon>Neoptera</taxon>
        <taxon>Paraneoptera</taxon>
        <taxon>Hemiptera</taxon>
        <taxon>Sternorrhyncha</taxon>
        <taxon>Psylloidea</taxon>
        <taxon>Psyllidae</taxon>
        <taxon>Diaphorininae</taxon>
        <taxon>Diaphorina</taxon>
    </lineage>
</organism>
<dbReference type="SMART" id="SM00993">
    <property type="entry name" value="YL1_C"/>
    <property type="match status" value="1"/>
</dbReference>
<dbReference type="PANTHER" id="PTHR13275">
    <property type="entry name" value="YL-1 PROTEIN TRANSCRIPTION FACTOR-LIKE 1"/>
    <property type="match status" value="1"/>
</dbReference>
<evidence type="ECO:0000256" key="1">
    <source>
        <dbReference type="ARBA" id="ARBA00006832"/>
    </source>
</evidence>
<dbReference type="STRING" id="121845.A0A3Q0IX33"/>
<keyword evidence="5" id="KW-1185">Reference proteome</keyword>
<dbReference type="KEGG" id="dci:103511142"/>
<dbReference type="Proteomes" id="UP000079169">
    <property type="component" value="Unplaced"/>
</dbReference>
<evidence type="ECO:0000259" key="4">
    <source>
        <dbReference type="SMART" id="SM00993"/>
    </source>
</evidence>
<feature type="compositionally biased region" description="Basic and acidic residues" evidence="3">
    <location>
        <begin position="47"/>
        <end position="58"/>
    </location>
</feature>
<feature type="domain" description="Vps72/YL1 C-terminal" evidence="4">
    <location>
        <begin position="187"/>
        <end position="216"/>
    </location>
</feature>
<dbReference type="PANTHER" id="PTHR13275:SF4">
    <property type="entry name" value="VACUOLAR PROTEIN SORTING-ASSOCIATED PROTEIN 72 HOMOLOG"/>
    <property type="match status" value="1"/>
</dbReference>
<reference evidence="6" key="1">
    <citation type="submission" date="2025-08" db="UniProtKB">
        <authorList>
            <consortium name="RefSeq"/>
        </authorList>
    </citation>
    <scope>IDENTIFICATION</scope>
</reference>
<dbReference type="GeneID" id="103511142"/>
<evidence type="ECO:0000313" key="5">
    <source>
        <dbReference type="Proteomes" id="UP000079169"/>
    </source>
</evidence>
<dbReference type="GO" id="GO:0005634">
    <property type="term" value="C:nucleus"/>
    <property type="evidence" value="ECO:0007669"/>
    <property type="project" value="TreeGrafter"/>
</dbReference>
<dbReference type="InterPro" id="IPR046757">
    <property type="entry name" value="YL1_N"/>
</dbReference>
<dbReference type="PaxDb" id="121845-A0A3Q0IX33"/>